<gene>
    <name evidence="2" type="primary">POLX_214</name>
    <name evidence="2" type="ORF">CM83_45433</name>
</gene>
<feature type="non-terminal residue" evidence="2">
    <location>
        <position position="1"/>
    </location>
</feature>
<evidence type="ECO:0000313" key="2">
    <source>
        <dbReference type="EMBL" id="JAG38285.1"/>
    </source>
</evidence>
<sequence length="518" mass="59833">ESEDSQEWIKAMEEEYTSLQKNHTFTTVDLPPGKRPLSTKWVYKIKDEGSQKRFKARLVVRGCNQKADLDFHETYSPVAKHASLRFLFSLAVEKNLNIDHLDVKTAYLYGELPEEIYAKPPTEYLKPHEKNKVWRLHKSMYGLRQAGRCWNAKIDTVLRELNLKRSTADPCIYHYQGNDGIAIIALWVDDLILLTSNDSLKKAIKQKLKCEFEIKDLGEINNCLGMEITRDRKNGKLWISQSKYIQKTLQRFHMENCNPVSTPMEINAGKTLIPKKTEDQKAEEPKTEEPFNKNVPYQEAVGSLLYISQISRPDILFAVNTVSRFNNNYQKPHWIAVKRIMRYLKGTLNLKLEFSKNTNVENRLITFSDADWGNELTNRFSISGSCSKIGNNLISWTSRKQKSVAMSSCEAEYMALALSVQETLWLRQLISDFKLDLTNNPTCIYCDNLGTINLAKNDMVSQRSKHIDLRYHFIRDHIKKRDIIVNHISTHDMPADGLTKPLGKTKHSQQVKLFGLKN</sequence>
<dbReference type="InterPro" id="IPR043502">
    <property type="entry name" value="DNA/RNA_pol_sf"/>
</dbReference>
<name>A0A0A9Z903_LYGHE</name>
<dbReference type="GO" id="GO:0071897">
    <property type="term" value="P:DNA biosynthetic process"/>
    <property type="evidence" value="ECO:0007669"/>
    <property type="project" value="UniProtKB-ARBA"/>
</dbReference>
<dbReference type="EMBL" id="GBHO01005319">
    <property type="protein sequence ID" value="JAG38285.1"/>
    <property type="molecule type" value="Transcribed_RNA"/>
</dbReference>
<dbReference type="PANTHER" id="PTHR11439:SF483">
    <property type="entry name" value="PEPTIDE SYNTHASE GLIP-LIKE, PUTATIVE (AFU_ORTHOLOGUE AFUA_3G12920)-RELATED"/>
    <property type="match status" value="1"/>
</dbReference>
<dbReference type="Pfam" id="PF07727">
    <property type="entry name" value="RVT_2"/>
    <property type="match status" value="1"/>
</dbReference>
<dbReference type="CDD" id="cd09272">
    <property type="entry name" value="RNase_HI_RT_Ty1"/>
    <property type="match status" value="1"/>
</dbReference>
<dbReference type="PROSITE" id="PS50003">
    <property type="entry name" value="PH_DOMAIN"/>
    <property type="match status" value="1"/>
</dbReference>
<dbReference type="InterPro" id="IPR013103">
    <property type="entry name" value="RVT_2"/>
</dbReference>
<proteinExistence type="predicted"/>
<reference evidence="2" key="1">
    <citation type="journal article" date="2014" name="PLoS ONE">
        <title>Transcriptome-Based Identification of ABC Transporters in the Western Tarnished Plant Bug Lygus hesperus.</title>
        <authorList>
            <person name="Hull J.J."/>
            <person name="Chaney K."/>
            <person name="Geib S.M."/>
            <person name="Fabrick J.A."/>
            <person name="Brent C.S."/>
            <person name="Walsh D."/>
            <person name="Lavine L.C."/>
        </authorList>
    </citation>
    <scope>NUCLEOTIDE SEQUENCE</scope>
</reference>
<feature type="domain" description="PH" evidence="1">
    <location>
        <begin position="1"/>
        <end position="17"/>
    </location>
</feature>
<dbReference type="InterPro" id="IPR001849">
    <property type="entry name" value="PH_domain"/>
</dbReference>
<evidence type="ECO:0000259" key="1">
    <source>
        <dbReference type="PROSITE" id="PS50003"/>
    </source>
</evidence>
<dbReference type="SUPFAM" id="SSF56672">
    <property type="entry name" value="DNA/RNA polymerases"/>
    <property type="match status" value="1"/>
</dbReference>
<accession>A0A0A9Z903</accession>
<dbReference type="PANTHER" id="PTHR11439">
    <property type="entry name" value="GAG-POL-RELATED RETROTRANSPOSON"/>
    <property type="match status" value="1"/>
</dbReference>
<protein>
    <submittedName>
        <fullName evidence="2">Retrovirus-related Pol polyprotein from transposon TNT 1-94</fullName>
    </submittedName>
</protein>
<dbReference type="AlphaFoldDB" id="A0A0A9Z903"/>
<reference evidence="2" key="2">
    <citation type="submission" date="2014-07" db="EMBL/GenBank/DDBJ databases">
        <authorList>
            <person name="Hull J."/>
        </authorList>
    </citation>
    <scope>NUCLEOTIDE SEQUENCE</scope>
</reference>
<organism evidence="2">
    <name type="scientific">Lygus hesperus</name>
    <name type="common">Western plant bug</name>
    <dbReference type="NCBI Taxonomy" id="30085"/>
    <lineage>
        <taxon>Eukaryota</taxon>
        <taxon>Metazoa</taxon>
        <taxon>Ecdysozoa</taxon>
        <taxon>Arthropoda</taxon>
        <taxon>Hexapoda</taxon>
        <taxon>Insecta</taxon>
        <taxon>Pterygota</taxon>
        <taxon>Neoptera</taxon>
        <taxon>Paraneoptera</taxon>
        <taxon>Hemiptera</taxon>
        <taxon>Heteroptera</taxon>
        <taxon>Panheteroptera</taxon>
        <taxon>Cimicomorpha</taxon>
        <taxon>Miridae</taxon>
        <taxon>Mirini</taxon>
        <taxon>Lygus</taxon>
    </lineage>
</organism>